<feature type="region of interest" description="Disordered" evidence="1">
    <location>
        <begin position="236"/>
        <end position="260"/>
    </location>
</feature>
<feature type="chain" id="PRO_5039661419" evidence="3">
    <location>
        <begin position="28"/>
        <end position="707"/>
    </location>
</feature>
<gene>
    <name evidence="5" type="ORF">SAMN05421730_10605</name>
</gene>
<dbReference type="Pfam" id="PF12733">
    <property type="entry name" value="Cadherin-like"/>
    <property type="match status" value="1"/>
</dbReference>
<dbReference type="AlphaFoldDB" id="A0A1D3TZ45"/>
<feature type="domain" description="Cadherin-like beta-sandwich-like" evidence="4">
    <location>
        <begin position="152"/>
        <end position="234"/>
    </location>
</feature>
<dbReference type="EMBL" id="FMKA01000060">
    <property type="protein sequence ID" value="SCP99797.1"/>
    <property type="molecule type" value="Genomic_DNA"/>
</dbReference>
<feature type="compositionally biased region" description="Basic and acidic residues" evidence="1">
    <location>
        <begin position="618"/>
        <end position="628"/>
    </location>
</feature>
<keyword evidence="2" id="KW-0812">Transmembrane</keyword>
<dbReference type="Proteomes" id="UP000199315">
    <property type="component" value="Unassembled WGS sequence"/>
</dbReference>
<evidence type="ECO:0000259" key="4">
    <source>
        <dbReference type="Pfam" id="PF12733"/>
    </source>
</evidence>
<evidence type="ECO:0000256" key="1">
    <source>
        <dbReference type="SAM" id="MobiDB-lite"/>
    </source>
</evidence>
<proteinExistence type="predicted"/>
<keyword evidence="2" id="KW-1133">Transmembrane helix</keyword>
<feature type="signal peptide" evidence="3">
    <location>
        <begin position="1"/>
        <end position="27"/>
    </location>
</feature>
<dbReference type="STRING" id="1619234.SAMN05421730_10605"/>
<name>A0A1D3TZ45_9FIRM</name>
<protein>
    <submittedName>
        <fullName evidence="5">Cadherin-like beta sandwich domain-containing protein</fullName>
    </submittedName>
</protein>
<feature type="compositionally biased region" description="Acidic residues" evidence="1">
    <location>
        <begin position="242"/>
        <end position="260"/>
    </location>
</feature>
<evidence type="ECO:0000256" key="2">
    <source>
        <dbReference type="SAM" id="Phobius"/>
    </source>
</evidence>
<evidence type="ECO:0000256" key="3">
    <source>
        <dbReference type="SAM" id="SignalP"/>
    </source>
</evidence>
<organism evidence="5 6">
    <name type="scientific">Anaerobium acetethylicum</name>
    <dbReference type="NCBI Taxonomy" id="1619234"/>
    <lineage>
        <taxon>Bacteria</taxon>
        <taxon>Bacillati</taxon>
        <taxon>Bacillota</taxon>
        <taxon>Clostridia</taxon>
        <taxon>Lachnospirales</taxon>
        <taxon>Lachnospiraceae</taxon>
        <taxon>Anaerobium</taxon>
    </lineage>
</organism>
<dbReference type="InterPro" id="IPR025883">
    <property type="entry name" value="Cadherin-like_domain"/>
</dbReference>
<evidence type="ECO:0000313" key="6">
    <source>
        <dbReference type="Proteomes" id="UP000199315"/>
    </source>
</evidence>
<keyword evidence="3" id="KW-0732">Signal</keyword>
<reference evidence="5 6" key="1">
    <citation type="submission" date="2016-09" db="EMBL/GenBank/DDBJ databases">
        <authorList>
            <person name="Capua I."/>
            <person name="De Benedictis P."/>
            <person name="Joannis T."/>
            <person name="Lombin L.H."/>
            <person name="Cattoli G."/>
        </authorList>
    </citation>
    <scope>NUCLEOTIDE SEQUENCE [LARGE SCALE GENOMIC DNA]</scope>
    <source>
        <strain evidence="5 6">GluBS11</strain>
    </source>
</reference>
<evidence type="ECO:0000313" key="5">
    <source>
        <dbReference type="EMBL" id="SCP99797.1"/>
    </source>
</evidence>
<feature type="region of interest" description="Disordered" evidence="1">
    <location>
        <begin position="564"/>
        <end position="583"/>
    </location>
</feature>
<accession>A0A1D3TZ45</accession>
<dbReference type="OrthoDB" id="2020989at2"/>
<feature type="transmembrane region" description="Helical" evidence="2">
    <location>
        <begin position="461"/>
        <end position="480"/>
    </location>
</feature>
<sequence length="707" mass="77333">MNTIKKIISVMAFFVLVFAFNMSQVNASAATITVSGGGEYKVGDTVTISVKINGGSEAIGYVQMELSGYSPVLSNASGNKIIITDTEITSAIGTYTYTFEAKEAGTVKISVVPREVYRLNPVEGESDAMSVSASSTTVTVAAPKTASANNSLKSLQINPGTLSPAFSGATLKYSATVPNSATKITVSATPTDSTAKVTSVSGNTNLAVGANTVKVVVTAENGATATYTVVVTREAAAPAKEETEEVKEPEKTEEETEEPAVTEEVLEVAFGTQLFHVYNEFSDSRIPEGFEKTTATYSGQEISAVKSTVGDLVLVYLVDENDENGAFYVYNPETNEFSEFVKATGTANSYYILSPGTSVAIPEGYTETTVKLGEKTVKAWQTDAEEKKDFFLVYAMNAEGEKGFYMYDSAEGTFQRFIVSASEEAASEEVSVPEDTKILEKQLGELNNKYADEVNMRLKGFSVLAIVAFLLFLANVNLLIKMKGMKDDYENPEQEEQEEESEKIELEAYGALDEMENPDEDSEDEDSDFFKADLEADDENSEFPEDRFEEELNEDQQENMFAEETDELEGQTEIFTDADADIDSGEELEEAYKKGGMPDIEAALNKFIVEEIAKDEPLIEEPAMERSASEAASSEKFVSEEPVSEEPVRNMSVEEYAKEETSKTEKSMGFKDKIKGSIMHKKAAKNKNVQNEDDDFSFEFVDLDEDN</sequence>
<feature type="region of interest" description="Disordered" evidence="1">
    <location>
        <begin position="618"/>
        <end position="671"/>
    </location>
</feature>
<dbReference type="RefSeq" id="WP_091237044.1">
    <property type="nucleotide sequence ID" value="NZ_FMKA01000060.1"/>
</dbReference>
<keyword evidence="2" id="KW-0472">Membrane</keyword>
<feature type="compositionally biased region" description="Basic and acidic residues" evidence="1">
    <location>
        <begin position="655"/>
        <end position="671"/>
    </location>
</feature>
<keyword evidence="6" id="KW-1185">Reference proteome</keyword>